<protein>
    <submittedName>
        <fullName evidence="2">Uncharacterized protein</fullName>
    </submittedName>
</protein>
<sequence>MMIRYGSRMNSGRRGPVAAWTYAATSILLTGVLAGCASTAKPDRPQGDYRDAQPTAAVQEVQEVPDDYGPDHYGLGPGGQAAGDNSHYGVGADVQVVGDGPGDGVVPRGATSRTHPASFNQWLEYSYSPEYTDSRLHVRLGLPKVASPGTAETMGLFAPDGYHVVHIPVELSINDSSGWLRREIGDDRLAQWVHVSYLSSSSADMSSEVVLEDQTALSSITASDLGDGTVTAGHYVMVVPNDTDGTTGIWRIDSFSQTHWVHAGDVQAEDEQAKTQSDDSLCYDTIGKENLAAILGASDPTEILGQGGDPEWEDGELGCYFFVERDRGAPRIHIDYGFKAGISLPSGCTDRPLETDGVGSQEGVIDGLRYSGFDGGDRGATGYWAQECNRPEGEPRFAVMIVGPFGGAYDVETGLRVLRDALNHRQEWDSLFASLRG</sequence>
<evidence type="ECO:0000313" key="2">
    <source>
        <dbReference type="EMBL" id="QDO88577.1"/>
    </source>
</evidence>
<name>A0A516GAN5_9MICO</name>
<dbReference type="KEGG" id="orz:FNH13_09695"/>
<dbReference type="EMBL" id="CP041616">
    <property type="protein sequence ID" value="QDO88577.1"/>
    <property type="molecule type" value="Genomic_DNA"/>
</dbReference>
<evidence type="ECO:0000313" key="3">
    <source>
        <dbReference type="Proteomes" id="UP000315395"/>
    </source>
</evidence>
<dbReference type="Proteomes" id="UP000315395">
    <property type="component" value="Chromosome"/>
</dbReference>
<keyword evidence="3" id="KW-1185">Reference proteome</keyword>
<accession>A0A516GAN5</accession>
<feature type="region of interest" description="Disordered" evidence="1">
    <location>
        <begin position="65"/>
        <end position="93"/>
    </location>
</feature>
<proteinExistence type="predicted"/>
<gene>
    <name evidence="2" type="ORF">FNH13_09695</name>
</gene>
<dbReference type="RefSeq" id="WP_143783255.1">
    <property type="nucleotide sequence ID" value="NZ_CP041616.1"/>
</dbReference>
<organism evidence="2 3">
    <name type="scientific">Ornithinimicrobium ciconiae</name>
    <dbReference type="NCBI Taxonomy" id="2594265"/>
    <lineage>
        <taxon>Bacteria</taxon>
        <taxon>Bacillati</taxon>
        <taxon>Actinomycetota</taxon>
        <taxon>Actinomycetes</taxon>
        <taxon>Micrococcales</taxon>
        <taxon>Ornithinimicrobiaceae</taxon>
        <taxon>Ornithinimicrobium</taxon>
    </lineage>
</organism>
<evidence type="ECO:0000256" key="1">
    <source>
        <dbReference type="SAM" id="MobiDB-lite"/>
    </source>
</evidence>
<reference evidence="2 3" key="1">
    <citation type="submission" date="2019-07" db="EMBL/GenBank/DDBJ databases">
        <title>complete genome sequencing of Ornithinimicrobium sp. H23M54.</title>
        <authorList>
            <person name="Bae J.-W."/>
            <person name="Lee S.-Y."/>
        </authorList>
    </citation>
    <scope>NUCLEOTIDE SEQUENCE [LARGE SCALE GENOMIC DNA]</scope>
    <source>
        <strain evidence="2 3">H23M54</strain>
    </source>
</reference>
<dbReference type="AlphaFoldDB" id="A0A516GAN5"/>